<evidence type="ECO:0000313" key="5">
    <source>
        <dbReference type="Proteomes" id="UP001165190"/>
    </source>
</evidence>
<protein>
    <recommendedName>
        <fullName evidence="6">Mitochondrial transcription termination factor</fullName>
    </recommendedName>
</protein>
<keyword evidence="2" id="KW-0805">Transcription regulation</keyword>
<comment type="caution">
    <text evidence="4">The sequence shown here is derived from an EMBL/GenBank/DDBJ whole genome shotgun (WGS) entry which is preliminary data.</text>
</comment>
<dbReference type="PANTHER" id="PTHR13068:SF204">
    <property type="entry name" value="TRANSCRIPTION TERMINATION FACTOR FAMILY PROTEIN, PUTATIVE ISOFORM 1-RELATED"/>
    <property type="match status" value="1"/>
</dbReference>
<name>A0A9W7H884_HIBTR</name>
<proteinExistence type="inferred from homology"/>
<keyword evidence="2" id="KW-0804">Transcription</keyword>
<dbReference type="Gene3D" id="1.25.70.10">
    <property type="entry name" value="Transcription termination factor 3, mitochondrial"/>
    <property type="match status" value="1"/>
</dbReference>
<evidence type="ECO:0000256" key="3">
    <source>
        <dbReference type="ARBA" id="ARBA00022946"/>
    </source>
</evidence>
<dbReference type="InterPro" id="IPR038538">
    <property type="entry name" value="MTERF_sf"/>
</dbReference>
<evidence type="ECO:0000313" key="4">
    <source>
        <dbReference type="EMBL" id="GMI72011.1"/>
    </source>
</evidence>
<dbReference type="InterPro" id="IPR003690">
    <property type="entry name" value="MTERF"/>
</dbReference>
<comment type="similarity">
    <text evidence="1">Belongs to the mTERF family.</text>
</comment>
<reference evidence="4" key="1">
    <citation type="submission" date="2023-05" db="EMBL/GenBank/DDBJ databases">
        <title>Genome and transcriptome analyses reveal genes involved in the formation of fine ridges on petal epidermal cells in Hibiscus trionum.</title>
        <authorList>
            <person name="Koshimizu S."/>
            <person name="Masuda S."/>
            <person name="Ishii T."/>
            <person name="Shirasu K."/>
            <person name="Hoshino A."/>
            <person name="Arita M."/>
        </authorList>
    </citation>
    <scope>NUCLEOTIDE SEQUENCE</scope>
    <source>
        <strain evidence="4">Hamamatsu line</strain>
    </source>
</reference>
<dbReference type="OrthoDB" id="998713at2759"/>
<keyword evidence="3" id="KW-0809">Transit peptide</keyword>
<evidence type="ECO:0000256" key="1">
    <source>
        <dbReference type="ARBA" id="ARBA00007692"/>
    </source>
</evidence>
<dbReference type="FunFam" id="1.25.70.10:FF:000001">
    <property type="entry name" value="Mitochondrial transcription termination factor-like"/>
    <property type="match status" value="1"/>
</dbReference>
<dbReference type="Proteomes" id="UP001165190">
    <property type="component" value="Unassembled WGS sequence"/>
</dbReference>
<organism evidence="4 5">
    <name type="scientific">Hibiscus trionum</name>
    <name type="common">Flower of an hour</name>
    <dbReference type="NCBI Taxonomy" id="183268"/>
    <lineage>
        <taxon>Eukaryota</taxon>
        <taxon>Viridiplantae</taxon>
        <taxon>Streptophyta</taxon>
        <taxon>Embryophyta</taxon>
        <taxon>Tracheophyta</taxon>
        <taxon>Spermatophyta</taxon>
        <taxon>Magnoliopsida</taxon>
        <taxon>eudicotyledons</taxon>
        <taxon>Gunneridae</taxon>
        <taxon>Pentapetalae</taxon>
        <taxon>rosids</taxon>
        <taxon>malvids</taxon>
        <taxon>Malvales</taxon>
        <taxon>Malvaceae</taxon>
        <taxon>Malvoideae</taxon>
        <taxon>Hibiscus</taxon>
    </lineage>
</organism>
<evidence type="ECO:0008006" key="6">
    <source>
        <dbReference type="Google" id="ProtNLM"/>
    </source>
</evidence>
<dbReference type="GO" id="GO:0006353">
    <property type="term" value="P:DNA-templated transcription termination"/>
    <property type="evidence" value="ECO:0007669"/>
    <property type="project" value="UniProtKB-KW"/>
</dbReference>
<dbReference type="GO" id="GO:0003676">
    <property type="term" value="F:nucleic acid binding"/>
    <property type="evidence" value="ECO:0007669"/>
    <property type="project" value="InterPro"/>
</dbReference>
<keyword evidence="5" id="KW-1185">Reference proteome</keyword>
<evidence type="ECO:0000256" key="2">
    <source>
        <dbReference type="ARBA" id="ARBA00022472"/>
    </source>
</evidence>
<sequence>MFSFLSKTILHGRRRPTKIEAFKSHNLCYILRNNPSLSFSTSSDQQSFTVSYLIKTCGLSPQSALSASKHVNFETPNQPDSVMAFLNTHGFSKPQIATIIRKMPTILSSNVEKTLLPKVTFLNSKGISRTDLTKFFAKNPHFLRLSLERKITPSFNFLSNLFQSENVALDVLNTYPRIFSYDFDSYFLPNCNVLRQTGVPELIIVKGLRQLPKTFFIAPVVFKENVEKVKKMGFSPERFNFVLAVGVLGSMSKSTWERKFVVYKKCGWSEKEILEAFRSFPWALSTSEDKIKAVMDFIVNVMGFQASSIAKRPAVLGMSMEKRIVPRGLFVKDLMSMGLLKKELGLPMLFWITEELFLKRFVYCYEEEKASELLKLYNEKLNLAAGGKHKTDKL</sequence>
<accession>A0A9W7H884</accession>
<dbReference type="EMBL" id="BSYR01000010">
    <property type="protein sequence ID" value="GMI72011.1"/>
    <property type="molecule type" value="Genomic_DNA"/>
</dbReference>
<dbReference type="PANTHER" id="PTHR13068">
    <property type="entry name" value="CGI-12 PROTEIN-RELATED"/>
    <property type="match status" value="1"/>
</dbReference>
<dbReference type="AlphaFoldDB" id="A0A9W7H884"/>
<gene>
    <name evidence="4" type="ORF">HRI_000870400</name>
</gene>
<dbReference type="SMART" id="SM00733">
    <property type="entry name" value="Mterf"/>
    <property type="match status" value="6"/>
</dbReference>
<dbReference type="Pfam" id="PF02536">
    <property type="entry name" value="mTERF"/>
    <property type="match status" value="1"/>
</dbReference>
<keyword evidence="2" id="KW-0806">Transcription termination</keyword>